<feature type="domain" description="HIRAN" evidence="6">
    <location>
        <begin position="126"/>
        <end position="191"/>
    </location>
</feature>
<dbReference type="Pfam" id="PF06087">
    <property type="entry name" value="Tyr-DNA_phospho"/>
    <property type="match status" value="1"/>
</dbReference>
<dbReference type="GO" id="GO:0008270">
    <property type="term" value="F:zinc ion binding"/>
    <property type="evidence" value="ECO:0007669"/>
    <property type="project" value="InterPro"/>
</dbReference>
<comment type="caution">
    <text evidence="7">The sequence shown here is derived from an EMBL/GenBank/DDBJ whole genome shotgun (WGS) entry which is preliminary data.</text>
</comment>
<feature type="active site" description="Proton donor/acceptor" evidence="3">
    <location>
        <position position="374"/>
    </location>
</feature>
<protein>
    <recommendedName>
        <fullName evidence="6">HIRAN domain-containing protein</fullName>
    </recommendedName>
</protein>
<dbReference type="GO" id="GO:0006281">
    <property type="term" value="P:DNA repair"/>
    <property type="evidence" value="ECO:0007669"/>
    <property type="project" value="InterPro"/>
</dbReference>
<dbReference type="Proteomes" id="UP001415857">
    <property type="component" value="Unassembled WGS sequence"/>
</dbReference>
<organism evidence="7 8">
    <name type="scientific">Liquidambar formosana</name>
    <name type="common">Formosan gum</name>
    <dbReference type="NCBI Taxonomy" id="63359"/>
    <lineage>
        <taxon>Eukaryota</taxon>
        <taxon>Viridiplantae</taxon>
        <taxon>Streptophyta</taxon>
        <taxon>Embryophyta</taxon>
        <taxon>Tracheophyta</taxon>
        <taxon>Spermatophyta</taxon>
        <taxon>Magnoliopsida</taxon>
        <taxon>eudicotyledons</taxon>
        <taxon>Gunneridae</taxon>
        <taxon>Pentapetalae</taxon>
        <taxon>Saxifragales</taxon>
        <taxon>Altingiaceae</taxon>
        <taxon>Liquidambar</taxon>
    </lineage>
</organism>
<evidence type="ECO:0000256" key="2">
    <source>
        <dbReference type="ARBA" id="ARBA00022801"/>
    </source>
</evidence>
<dbReference type="Gene3D" id="3.30.870.10">
    <property type="entry name" value="Endonuclease Chain A"/>
    <property type="match status" value="1"/>
</dbReference>
<dbReference type="GO" id="GO:0008081">
    <property type="term" value="F:phosphoric diester hydrolase activity"/>
    <property type="evidence" value="ECO:0007669"/>
    <property type="project" value="InterPro"/>
</dbReference>
<evidence type="ECO:0000256" key="3">
    <source>
        <dbReference type="PIRSR" id="PIRSR610347-1"/>
    </source>
</evidence>
<name>A0AAP0WVS8_LIQFO</name>
<evidence type="ECO:0000313" key="8">
    <source>
        <dbReference type="Proteomes" id="UP001415857"/>
    </source>
</evidence>
<keyword evidence="8" id="KW-1185">Reference proteome</keyword>
<evidence type="ECO:0000313" key="7">
    <source>
        <dbReference type="EMBL" id="KAK9278228.1"/>
    </source>
</evidence>
<keyword evidence="2" id="KW-0378">Hydrolase</keyword>
<gene>
    <name evidence="7" type="ORF">L1049_027790</name>
</gene>
<dbReference type="InterPro" id="IPR014905">
    <property type="entry name" value="HIRAN"/>
</dbReference>
<keyword evidence="1" id="KW-0479">Metal-binding</keyword>
<evidence type="ECO:0000256" key="4">
    <source>
        <dbReference type="PIRSR" id="PIRSR610347-2"/>
    </source>
</evidence>
<dbReference type="Gene3D" id="3.30.70.2330">
    <property type="match status" value="1"/>
</dbReference>
<evidence type="ECO:0000259" key="6">
    <source>
        <dbReference type="Pfam" id="PF08797"/>
    </source>
</evidence>
<dbReference type="GO" id="GO:0003676">
    <property type="term" value="F:nucleic acid binding"/>
    <property type="evidence" value="ECO:0007669"/>
    <property type="project" value="InterPro"/>
</dbReference>
<sequence length="553" mass="61250">MGQDLRSDFAAQLAGFMASLVIDVPSQVHWIVELTKYDFGGAVGHLVVSIPGIHFYRTPFGSESMHLLLASQCAPWSFGSKFLGSVEASVVGISHLFRNAADSKGTQLKKLAAFLAKCSQKAYGLSEIALRRNTNVPADMNAVSVVVPNPDEFSEGDCIQLGFIPRNIAKWVSPLWDSGFFRFSGYICPKEALATALEGNDKKVQLILYVSQGPSFSHISKMMQPQQVSSLCSLIASIQRCAGLWRLQEVLGRYKWPELLETDFLYGSSSIGSSVNAQFLAAFSAAAGKRSLQFSESEESDPEWGCWNASQESKSPSIKIIFPTIERVKNAHCGILPSKRILCFPERTWQRLRTVGIFYDAIPHPQDRVGHPMHVKVARRRFQSKTDASSFGWVYCGSHNFSAAAWGRPILNPFGFKPNGTGKSNSSLGSTLHICNYELGIIFVFPPSETKGSNKHRSTNLDDIVLPFVVPAPKYGPQDRPATAHSMWEALAEPTKQVREKFVEVETSGDMMEEEIPDEEDEVLEASDYVIEKEHDKVYAEILWSQVDSSQSC</sequence>
<evidence type="ECO:0000256" key="1">
    <source>
        <dbReference type="ARBA" id="ARBA00022723"/>
    </source>
</evidence>
<dbReference type="Pfam" id="PF08797">
    <property type="entry name" value="HIRAN"/>
    <property type="match status" value="1"/>
</dbReference>
<accession>A0AAP0WVS8</accession>
<proteinExistence type="predicted"/>
<dbReference type="CDD" id="cd09123">
    <property type="entry name" value="PLDc_Tdp1_2"/>
    <property type="match status" value="1"/>
</dbReference>
<dbReference type="GO" id="GO:0005634">
    <property type="term" value="C:nucleus"/>
    <property type="evidence" value="ECO:0007669"/>
    <property type="project" value="InterPro"/>
</dbReference>
<dbReference type="EMBL" id="JBBPBK010000009">
    <property type="protein sequence ID" value="KAK9278228.1"/>
    <property type="molecule type" value="Genomic_DNA"/>
</dbReference>
<evidence type="ECO:0000256" key="5">
    <source>
        <dbReference type="PIRSR" id="PIRSR610347-3"/>
    </source>
</evidence>
<reference evidence="7 8" key="1">
    <citation type="journal article" date="2024" name="Plant J.">
        <title>Genome sequences and population genomics reveal climatic adaptation and genomic divergence between two closely related sweetgum species.</title>
        <authorList>
            <person name="Xu W.Q."/>
            <person name="Ren C.Q."/>
            <person name="Zhang X.Y."/>
            <person name="Comes H.P."/>
            <person name="Liu X.H."/>
            <person name="Li Y.G."/>
            <person name="Kettle C.J."/>
            <person name="Jalonen R."/>
            <person name="Gaisberger H."/>
            <person name="Ma Y.Z."/>
            <person name="Qiu Y.X."/>
        </authorList>
    </citation>
    <scope>NUCLEOTIDE SEQUENCE [LARGE SCALE GENOMIC DNA]</scope>
    <source>
        <strain evidence="7">Hangzhou</strain>
    </source>
</reference>
<dbReference type="PANTHER" id="PTHR12415">
    <property type="entry name" value="TYROSYL-DNA PHOSPHODIESTERASE 1"/>
    <property type="match status" value="1"/>
</dbReference>
<dbReference type="SUPFAM" id="SSF56024">
    <property type="entry name" value="Phospholipase D/nuclease"/>
    <property type="match status" value="1"/>
</dbReference>
<feature type="binding site" evidence="4">
    <location>
        <position position="376"/>
    </location>
    <ligand>
        <name>substrate</name>
    </ligand>
</feature>
<dbReference type="GO" id="GO:0016818">
    <property type="term" value="F:hydrolase activity, acting on acid anhydrides, in phosphorus-containing anhydrides"/>
    <property type="evidence" value="ECO:0007669"/>
    <property type="project" value="InterPro"/>
</dbReference>
<feature type="site" description="Interaction with DNA" evidence="5">
    <location>
        <position position="402"/>
    </location>
</feature>
<dbReference type="PANTHER" id="PTHR12415:SF3">
    <property type="entry name" value="OS04G0403400 PROTEIN"/>
    <property type="match status" value="1"/>
</dbReference>
<dbReference type="InterPro" id="IPR010347">
    <property type="entry name" value="Tdp1"/>
</dbReference>
<dbReference type="AlphaFoldDB" id="A0AAP0WVS8"/>